<gene>
    <name evidence="5" type="ORF">GHK86_12675</name>
</gene>
<sequence length="499" mass="50804">ATGGSSTGGGASGKAAGYVTGGTLTQLIPSDPGNLDPLMTVTGVTRGLDSYAYDPLINEEPNGSLVSGLATSWTQSGDTYRFTLRKGVTCSDGSTLTPATVAANINYLSDPAHKSPLLGLLVPPGAKATADPATSQLSITLAQPFPFFFEDLSQVGMVCAKGLADPSTLAEGTDGSGPYVLSQAVAGQQYTFTLRKGYTWGPGGATTATPGMPARIVVKVVADPTTEASLVLNGGANLATVQGLASKPLSAAHLFRRSAVAPLGELWFNEGPGHATAAATVRQAVVQALDLPQIGQVLGQGQGTPATGMVTVAPKACPGDTVAGTVPSQDTAKAASLLGGRHLTLTLLYATDVGGDPASAFELAAQELRKVGIDLKLVGDTTTQLESVIFGTGNWDLVDVPIGVDTPNELVPFVSGPAAPQGENFAHIANAAYTALATKAAALPGTTGCTDWNNAEKQLFDALDVVPFENALEPDWGRGVTFSMVGGEIPPTSFRLVKA</sequence>
<feature type="non-terminal residue" evidence="5">
    <location>
        <position position="1"/>
    </location>
</feature>
<feature type="domain" description="Solute-binding protein family 5" evidence="4">
    <location>
        <begin position="65"/>
        <end position="383"/>
    </location>
</feature>
<dbReference type="PANTHER" id="PTHR30290">
    <property type="entry name" value="PERIPLASMIC BINDING COMPONENT OF ABC TRANSPORTER"/>
    <property type="match status" value="1"/>
</dbReference>
<dbReference type="InterPro" id="IPR000914">
    <property type="entry name" value="SBP_5_dom"/>
</dbReference>
<dbReference type="Pfam" id="PF00496">
    <property type="entry name" value="SBP_bac_5"/>
    <property type="match status" value="1"/>
</dbReference>
<dbReference type="EMBL" id="WJHE01000641">
    <property type="protein sequence ID" value="MST33571.1"/>
    <property type="molecule type" value="Genomic_DNA"/>
</dbReference>
<dbReference type="CDD" id="cd00995">
    <property type="entry name" value="PBP2_NikA_DppA_OppA_like"/>
    <property type="match status" value="1"/>
</dbReference>
<evidence type="ECO:0000256" key="3">
    <source>
        <dbReference type="ARBA" id="ARBA00022729"/>
    </source>
</evidence>
<accession>A0ABW9QVA0</accession>
<proteinExistence type="inferred from homology"/>
<evidence type="ECO:0000256" key="1">
    <source>
        <dbReference type="ARBA" id="ARBA00005695"/>
    </source>
</evidence>
<dbReference type="Proteomes" id="UP000437736">
    <property type="component" value="Unassembled WGS sequence"/>
</dbReference>
<keyword evidence="6" id="KW-1185">Reference proteome</keyword>
<dbReference type="SUPFAM" id="SSF53850">
    <property type="entry name" value="Periplasmic binding protein-like II"/>
    <property type="match status" value="1"/>
</dbReference>
<comment type="caution">
    <text evidence="5">The sequence shown here is derived from an EMBL/GenBank/DDBJ whole genome shotgun (WGS) entry which is preliminary data.</text>
</comment>
<dbReference type="PANTHER" id="PTHR30290:SF9">
    <property type="entry name" value="OLIGOPEPTIDE-BINDING PROTEIN APPA"/>
    <property type="match status" value="1"/>
</dbReference>
<reference evidence="5 6" key="1">
    <citation type="submission" date="2019-11" db="EMBL/GenBank/DDBJ databases">
        <title>Acidiferrimicrobium australis gen. nov., sp. nov., an acidophilic and obligately heterotrophic, member of the Actinobacteria that catalyses dissimilatory oxido- reduction of iron isolated from metal-rich acidic water in Chile.</title>
        <authorList>
            <person name="Gonzalez D."/>
            <person name="Huber K."/>
            <person name="Hedrich S."/>
            <person name="Rojas-Villalobos C."/>
            <person name="Quatrini R."/>
            <person name="Dinamarca M.A."/>
            <person name="Schwarz A."/>
            <person name="Canales C."/>
            <person name="Nancucheo I."/>
        </authorList>
    </citation>
    <scope>NUCLEOTIDE SEQUENCE [LARGE SCALE GENOMIC DNA]</scope>
    <source>
        <strain evidence="5 6">USS-CCA1</strain>
    </source>
</reference>
<comment type="similarity">
    <text evidence="1">Belongs to the bacterial solute-binding protein 5 family.</text>
</comment>
<keyword evidence="2" id="KW-0813">Transport</keyword>
<dbReference type="InterPro" id="IPR039424">
    <property type="entry name" value="SBP_5"/>
</dbReference>
<evidence type="ECO:0000259" key="4">
    <source>
        <dbReference type="Pfam" id="PF00496"/>
    </source>
</evidence>
<keyword evidence="3" id="KW-0732">Signal</keyword>
<name>A0ABW9QVA0_9ACTN</name>
<dbReference type="Gene3D" id="3.10.105.10">
    <property type="entry name" value="Dipeptide-binding Protein, Domain 3"/>
    <property type="match status" value="1"/>
</dbReference>
<evidence type="ECO:0000313" key="5">
    <source>
        <dbReference type="EMBL" id="MST33571.1"/>
    </source>
</evidence>
<evidence type="ECO:0000256" key="2">
    <source>
        <dbReference type="ARBA" id="ARBA00022448"/>
    </source>
</evidence>
<evidence type="ECO:0000313" key="6">
    <source>
        <dbReference type="Proteomes" id="UP000437736"/>
    </source>
</evidence>
<dbReference type="Gene3D" id="3.40.190.10">
    <property type="entry name" value="Periplasmic binding protein-like II"/>
    <property type="match status" value="1"/>
</dbReference>
<organism evidence="5 6">
    <name type="scientific">Acidiferrimicrobium australe</name>
    <dbReference type="NCBI Taxonomy" id="2664430"/>
    <lineage>
        <taxon>Bacteria</taxon>
        <taxon>Bacillati</taxon>
        <taxon>Actinomycetota</taxon>
        <taxon>Acidimicrobiia</taxon>
        <taxon>Acidimicrobiales</taxon>
        <taxon>Acidimicrobiaceae</taxon>
        <taxon>Acidiferrimicrobium</taxon>
    </lineage>
</organism>
<protein>
    <submittedName>
        <fullName evidence="5">ABC transporter substrate-binding protein</fullName>
    </submittedName>
</protein>